<keyword evidence="3" id="KW-0378">Hydrolase</keyword>
<dbReference type="RefSeq" id="XP_030988914.1">
    <property type="nucleotide sequence ID" value="XM_031133576.1"/>
</dbReference>
<dbReference type="PANTHER" id="PTHR42978">
    <property type="entry name" value="QUORUM-QUENCHING LACTONASE YTNP-RELATED-RELATED"/>
    <property type="match status" value="1"/>
</dbReference>
<protein>
    <recommendedName>
        <fullName evidence="5">Metallo-beta-lactamase domain-containing protein</fullName>
    </recommendedName>
</protein>
<keyword evidence="7" id="KW-1185">Reference proteome</keyword>
<dbReference type="EMBL" id="SKBQ01000093">
    <property type="protein sequence ID" value="TPX07203.1"/>
    <property type="molecule type" value="Genomic_DNA"/>
</dbReference>
<evidence type="ECO:0000256" key="4">
    <source>
        <dbReference type="ARBA" id="ARBA00022833"/>
    </source>
</evidence>
<dbReference type="Gene3D" id="3.60.15.10">
    <property type="entry name" value="Ribonuclease Z/Hydroxyacylglutathione hydrolase-like"/>
    <property type="match status" value="1"/>
</dbReference>
<evidence type="ECO:0000256" key="2">
    <source>
        <dbReference type="ARBA" id="ARBA00022723"/>
    </source>
</evidence>
<dbReference type="InterPro" id="IPR051013">
    <property type="entry name" value="MBL_superfamily_lactonases"/>
</dbReference>
<dbReference type="GeneID" id="41978353"/>
<sequence>MDAPAQRPRVNLPSGEAVIEVKLINPVNFGPAIINRFMAPPVPGLDTFKTSPSLSFLLEHPSGRKVVFDLGIRKDYCNYSAKITSYLPTTNYNIEVEKNVAEILEDGGVCLDDVEAVVWSHWHWDHIGDPSTFPSSTDLVVGPGFKAAMLPGAPTNPESPILEADYTGRNLREIEFSGPNSLTIGKFPAFDYFGDGSFYLLDSPGHAVGHLCGLARTTSAPATFVLMGGDVCHYAGIMRPSVHLPMPASISPHPCHPSSDVALCPGHAFEQLQSSRGRKPTDTLYDITFGLDIPLATQTVGQLQELDCDENIFVVIAHDSTVRDGVPHFPASLNKWKEKGWGSGLKWAFLQDLETYWKSKGLA</sequence>
<dbReference type="InParanoid" id="A0A507AIX1"/>
<accession>A0A507AIX1</accession>
<gene>
    <name evidence="6" type="ORF">E0L32_010906</name>
</gene>
<dbReference type="Proteomes" id="UP000319257">
    <property type="component" value="Unassembled WGS sequence"/>
</dbReference>
<dbReference type="InterPro" id="IPR001279">
    <property type="entry name" value="Metallo-B-lactamas"/>
</dbReference>
<dbReference type="InterPro" id="IPR036866">
    <property type="entry name" value="RibonucZ/Hydroxyglut_hydro"/>
</dbReference>
<reference evidence="6 7" key="1">
    <citation type="submission" date="2019-06" db="EMBL/GenBank/DDBJ databases">
        <title>Draft genome sequence of the filamentous fungus Phialemoniopsis curvata isolated from diesel fuel.</title>
        <authorList>
            <person name="Varaljay V.A."/>
            <person name="Lyon W.J."/>
            <person name="Crouch A.L."/>
            <person name="Drake C.E."/>
            <person name="Hollomon J.M."/>
            <person name="Nadeau L.J."/>
            <person name="Nunn H.S."/>
            <person name="Stevenson B.S."/>
            <person name="Bojanowski C.L."/>
            <person name="Crookes-Goodson W.J."/>
        </authorList>
    </citation>
    <scope>NUCLEOTIDE SEQUENCE [LARGE SCALE GENOMIC DNA]</scope>
    <source>
        <strain evidence="6 7">D216</strain>
    </source>
</reference>
<evidence type="ECO:0000313" key="7">
    <source>
        <dbReference type="Proteomes" id="UP000319257"/>
    </source>
</evidence>
<dbReference type="CDD" id="cd07730">
    <property type="entry name" value="metallo-hydrolase-like_MBL-fold"/>
    <property type="match status" value="1"/>
</dbReference>
<dbReference type="SMART" id="SM00849">
    <property type="entry name" value="Lactamase_B"/>
    <property type="match status" value="1"/>
</dbReference>
<dbReference type="PANTHER" id="PTHR42978:SF5">
    <property type="entry name" value="METALLO-BETA-LACTAMASE DOMAIN-CONTAINING PROTEIN"/>
    <property type="match status" value="1"/>
</dbReference>
<evidence type="ECO:0000256" key="1">
    <source>
        <dbReference type="ARBA" id="ARBA00007749"/>
    </source>
</evidence>
<dbReference type="STRING" id="1093900.A0A507AIX1"/>
<dbReference type="GO" id="GO:0046872">
    <property type="term" value="F:metal ion binding"/>
    <property type="evidence" value="ECO:0007669"/>
    <property type="project" value="UniProtKB-KW"/>
</dbReference>
<keyword evidence="4" id="KW-0862">Zinc</keyword>
<dbReference type="SUPFAM" id="SSF56281">
    <property type="entry name" value="Metallo-hydrolase/oxidoreductase"/>
    <property type="match status" value="1"/>
</dbReference>
<organism evidence="6 7">
    <name type="scientific">Thyridium curvatum</name>
    <dbReference type="NCBI Taxonomy" id="1093900"/>
    <lineage>
        <taxon>Eukaryota</taxon>
        <taxon>Fungi</taxon>
        <taxon>Dikarya</taxon>
        <taxon>Ascomycota</taxon>
        <taxon>Pezizomycotina</taxon>
        <taxon>Sordariomycetes</taxon>
        <taxon>Sordariomycetidae</taxon>
        <taxon>Thyridiales</taxon>
        <taxon>Thyridiaceae</taxon>
        <taxon>Thyridium</taxon>
    </lineage>
</organism>
<evidence type="ECO:0000259" key="5">
    <source>
        <dbReference type="SMART" id="SM00849"/>
    </source>
</evidence>
<keyword evidence="2" id="KW-0479">Metal-binding</keyword>
<feature type="domain" description="Metallo-beta-lactamase" evidence="5">
    <location>
        <begin position="52"/>
        <end position="267"/>
    </location>
</feature>
<dbReference type="AlphaFoldDB" id="A0A507AIX1"/>
<dbReference type="Pfam" id="PF00753">
    <property type="entry name" value="Lactamase_B"/>
    <property type="match status" value="1"/>
</dbReference>
<evidence type="ECO:0000313" key="6">
    <source>
        <dbReference type="EMBL" id="TPX07203.1"/>
    </source>
</evidence>
<comment type="caution">
    <text evidence="6">The sequence shown here is derived from an EMBL/GenBank/DDBJ whole genome shotgun (WGS) entry which is preliminary data.</text>
</comment>
<comment type="similarity">
    <text evidence="1">Belongs to the metallo-beta-lactamase superfamily.</text>
</comment>
<dbReference type="OrthoDB" id="10250730at2759"/>
<proteinExistence type="inferred from homology"/>
<name>A0A507AIX1_9PEZI</name>
<dbReference type="GO" id="GO:0016787">
    <property type="term" value="F:hydrolase activity"/>
    <property type="evidence" value="ECO:0007669"/>
    <property type="project" value="UniProtKB-KW"/>
</dbReference>
<evidence type="ECO:0000256" key="3">
    <source>
        <dbReference type="ARBA" id="ARBA00022801"/>
    </source>
</evidence>